<protein>
    <submittedName>
        <fullName evidence="2">Glycosyltransferase</fullName>
    </submittedName>
</protein>
<dbReference type="Pfam" id="PF00534">
    <property type="entry name" value="Glycos_transf_1"/>
    <property type="match status" value="1"/>
</dbReference>
<name>A0A5D4K788_9BACI</name>
<sequence length="367" mass="42567">MKILYLAAVDENENKDIGVINKINGQIAAFESLNINVDKLFYNSHQMFFNGELFYSFNTHYNRRIFMYERILKDLKVGSYQGVYIRYTSSDPFFVSFLKKLKGLRKKVIIELPTYPYDRERESTKLTTKISNITDKIYRNLLKSHVDNIVTFMNYDYIWGIPVIKLQNGISIEQIDFTGYTNSKNYLSLIAVANVSKWHGYDRLLNGMVDYYRSNPKRKVIFNLVGDGDEIDNLKEIVIKHNLQDKVVFHGAKSGRDLTGIFKKSHMAVGSLGMHRIGIEQGSTLKAKEYTARGLPFILGYQDTSFSQKDKFIYYISNNETSINIDNIISFYDNLKVESNEIRALAEQNFTWNKQLIKVKEALKTTL</sequence>
<keyword evidence="2" id="KW-0808">Transferase</keyword>
<dbReference type="EMBL" id="VTEH01000029">
    <property type="protein sequence ID" value="TYR72625.1"/>
    <property type="molecule type" value="Genomic_DNA"/>
</dbReference>
<feature type="domain" description="Glycosyl transferase family 1" evidence="1">
    <location>
        <begin position="184"/>
        <end position="298"/>
    </location>
</feature>
<organism evidence="2 3">
    <name type="scientific">Rossellomorea vietnamensis</name>
    <dbReference type="NCBI Taxonomy" id="218284"/>
    <lineage>
        <taxon>Bacteria</taxon>
        <taxon>Bacillati</taxon>
        <taxon>Bacillota</taxon>
        <taxon>Bacilli</taxon>
        <taxon>Bacillales</taxon>
        <taxon>Bacillaceae</taxon>
        <taxon>Rossellomorea</taxon>
    </lineage>
</organism>
<proteinExistence type="predicted"/>
<evidence type="ECO:0000313" key="2">
    <source>
        <dbReference type="EMBL" id="TYR72625.1"/>
    </source>
</evidence>
<dbReference type="InterPro" id="IPR001296">
    <property type="entry name" value="Glyco_trans_1"/>
</dbReference>
<reference evidence="2 3" key="1">
    <citation type="submission" date="2019-08" db="EMBL/GenBank/DDBJ databases">
        <title>Bacillus genomes from the desert of Cuatro Cienegas, Coahuila.</title>
        <authorList>
            <person name="Olmedo-Alvarez G."/>
        </authorList>
    </citation>
    <scope>NUCLEOTIDE SEQUENCE [LARGE SCALE GENOMIC DNA]</scope>
    <source>
        <strain evidence="2 3">CH40_1T</strain>
    </source>
</reference>
<dbReference type="RefSeq" id="WP_148948819.1">
    <property type="nucleotide sequence ID" value="NZ_VTEH01000029.1"/>
</dbReference>
<comment type="caution">
    <text evidence="2">The sequence shown here is derived from an EMBL/GenBank/DDBJ whole genome shotgun (WGS) entry which is preliminary data.</text>
</comment>
<dbReference type="SUPFAM" id="SSF53756">
    <property type="entry name" value="UDP-Glycosyltransferase/glycogen phosphorylase"/>
    <property type="match status" value="1"/>
</dbReference>
<accession>A0A5D4K788</accession>
<gene>
    <name evidence="2" type="ORF">FZC79_22095</name>
</gene>
<dbReference type="Proteomes" id="UP000323317">
    <property type="component" value="Unassembled WGS sequence"/>
</dbReference>
<evidence type="ECO:0000259" key="1">
    <source>
        <dbReference type="Pfam" id="PF00534"/>
    </source>
</evidence>
<dbReference type="GO" id="GO:0016757">
    <property type="term" value="F:glycosyltransferase activity"/>
    <property type="evidence" value="ECO:0007669"/>
    <property type="project" value="InterPro"/>
</dbReference>
<dbReference type="AlphaFoldDB" id="A0A5D4K788"/>
<evidence type="ECO:0000313" key="3">
    <source>
        <dbReference type="Proteomes" id="UP000323317"/>
    </source>
</evidence>
<dbReference type="Gene3D" id="3.40.50.2000">
    <property type="entry name" value="Glycogen Phosphorylase B"/>
    <property type="match status" value="2"/>
</dbReference>